<keyword evidence="3 6" id="KW-1133">Transmembrane helix</keyword>
<feature type="region of interest" description="Disordered" evidence="5">
    <location>
        <begin position="363"/>
        <end position="382"/>
    </location>
</feature>
<dbReference type="GO" id="GO:0071944">
    <property type="term" value="C:cell periphery"/>
    <property type="evidence" value="ECO:0007669"/>
    <property type="project" value="UniProtKB-ARBA"/>
</dbReference>
<keyword evidence="2 6" id="KW-0812">Transmembrane</keyword>
<feature type="signal peptide" evidence="7">
    <location>
        <begin position="1"/>
        <end position="17"/>
    </location>
</feature>
<protein>
    <recommendedName>
        <fullName evidence="10">Mid2 domain-containing protein</fullName>
    </recommendedName>
</protein>
<feature type="region of interest" description="Disordered" evidence="5">
    <location>
        <begin position="280"/>
        <end position="311"/>
    </location>
</feature>
<evidence type="ECO:0000313" key="8">
    <source>
        <dbReference type="EMBL" id="KAH7146388.1"/>
    </source>
</evidence>
<dbReference type="InterPro" id="IPR051694">
    <property type="entry name" value="Immunoregulatory_rcpt-like"/>
</dbReference>
<gene>
    <name evidence="8" type="ORF">EDB81DRAFT_883809</name>
</gene>
<dbReference type="GO" id="GO:0016020">
    <property type="term" value="C:membrane"/>
    <property type="evidence" value="ECO:0007669"/>
    <property type="project" value="UniProtKB-SubCell"/>
</dbReference>
<dbReference type="PANTHER" id="PTHR15549">
    <property type="entry name" value="PAIRED IMMUNOGLOBULIN-LIKE TYPE 2 RECEPTOR"/>
    <property type="match status" value="1"/>
</dbReference>
<evidence type="ECO:0000256" key="2">
    <source>
        <dbReference type="ARBA" id="ARBA00022692"/>
    </source>
</evidence>
<feature type="region of interest" description="Disordered" evidence="5">
    <location>
        <begin position="424"/>
        <end position="501"/>
    </location>
</feature>
<name>A0A9P9J8M6_9HYPO</name>
<evidence type="ECO:0000313" key="9">
    <source>
        <dbReference type="Proteomes" id="UP000738349"/>
    </source>
</evidence>
<accession>A0A9P9J8M6</accession>
<reference evidence="8" key="1">
    <citation type="journal article" date="2021" name="Nat. Commun.">
        <title>Genetic determinants of endophytism in the Arabidopsis root mycobiome.</title>
        <authorList>
            <person name="Mesny F."/>
            <person name="Miyauchi S."/>
            <person name="Thiergart T."/>
            <person name="Pickel B."/>
            <person name="Atanasova L."/>
            <person name="Karlsson M."/>
            <person name="Huettel B."/>
            <person name="Barry K.W."/>
            <person name="Haridas S."/>
            <person name="Chen C."/>
            <person name="Bauer D."/>
            <person name="Andreopoulos W."/>
            <person name="Pangilinan J."/>
            <person name="LaButti K."/>
            <person name="Riley R."/>
            <person name="Lipzen A."/>
            <person name="Clum A."/>
            <person name="Drula E."/>
            <person name="Henrissat B."/>
            <person name="Kohler A."/>
            <person name="Grigoriev I.V."/>
            <person name="Martin F.M."/>
            <person name="Hacquard S."/>
        </authorList>
    </citation>
    <scope>NUCLEOTIDE SEQUENCE</scope>
    <source>
        <strain evidence="8">MPI-CAGE-AT-0147</strain>
    </source>
</reference>
<evidence type="ECO:0000256" key="4">
    <source>
        <dbReference type="ARBA" id="ARBA00023136"/>
    </source>
</evidence>
<proteinExistence type="predicted"/>
<dbReference type="Proteomes" id="UP000738349">
    <property type="component" value="Unassembled WGS sequence"/>
</dbReference>
<feature type="transmembrane region" description="Helical" evidence="6">
    <location>
        <begin position="314"/>
        <end position="336"/>
    </location>
</feature>
<evidence type="ECO:0000256" key="5">
    <source>
        <dbReference type="SAM" id="MobiDB-lite"/>
    </source>
</evidence>
<evidence type="ECO:0008006" key="10">
    <source>
        <dbReference type="Google" id="ProtNLM"/>
    </source>
</evidence>
<comment type="caution">
    <text evidence="8">The sequence shown here is derived from an EMBL/GenBank/DDBJ whole genome shotgun (WGS) entry which is preliminary data.</text>
</comment>
<keyword evidence="9" id="KW-1185">Reference proteome</keyword>
<sequence>MQLKRLLFLGLLLGAEGTRVVRRQGSHDDAHIDRRQLDSNTDSATGGDDSTTDAVISSSSSPPIDEVTTSTSADQITTTTADEVTTTSSSEEAGDTTINQTVTVTDDDASAITKKTTVQKTVVSTVVVTSTLFETKTVTSEGETSTSTVYSTTTVWANERRALNLAPRTVDSDGYVVVDAMPTGVTEVAQDEQHDLKALLRRKHLAERALVTKVVTVTVGGNAKTTTQTVTQTVISSTSSVKKSTSTVTETEVSGASTTITTTSVLTITSTRVTTGVVVTSTGTSSDSDSSNDSSNDSSSSSSSSSGLSTGAKAGIGAGAGVVALAALGVILWCCLKRRNKPSKSEIDDMFGSSEVPVGGVRNTTTSPHMSQANHGVESGLAPNRMATKSEGYRGTAIGDGRTGYAKPAPYGAAYNNAVSPETAYSRTATASPGREDRLPLHPSAAEMDSPANTAELGNDNVAAEKWHNNNAAEIDSHPVTSPRPAAPAEHVYEMPAQPYR</sequence>
<feature type="compositionally biased region" description="Basic and acidic residues" evidence="5">
    <location>
        <begin position="25"/>
        <end position="37"/>
    </location>
</feature>
<dbReference type="EMBL" id="JAGMUV010000008">
    <property type="protein sequence ID" value="KAH7146388.1"/>
    <property type="molecule type" value="Genomic_DNA"/>
</dbReference>
<feature type="compositionally biased region" description="Low complexity" evidence="5">
    <location>
        <begin position="41"/>
        <end position="91"/>
    </location>
</feature>
<feature type="region of interest" description="Disordered" evidence="5">
    <location>
        <begin position="24"/>
        <end position="98"/>
    </location>
</feature>
<organism evidence="8 9">
    <name type="scientific">Dactylonectria macrodidyma</name>
    <dbReference type="NCBI Taxonomy" id="307937"/>
    <lineage>
        <taxon>Eukaryota</taxon>
        <taxon>Fungi</taxon>
        <taxon>Dikarya</taxon>
        <taxon>Ascomycota</taxon>
        <taxon>Pezizomycotina</taxon>
        <taxon>Sordariomycetes</taxon>
        <taxon>Hypocreomycetidae</taxon>
        <taxon>Hypocreales</taxon>
        <taxon>Nectriaceae</taxon>
        <taxon>Dactylonectria</taxon>
    </lineage>
</organism>
<dbReference type="PANTHER" id="PTHR15549:SF26">
    <property type="entry name" value="AXIAL BUDDING PATTERN PROTEIN 2-RELATED"/>
    <property type="match status" value="1"/>
</dbReference>
<evidence type="ECO:0000256" key="1">
    <source>
        <dbReference type="ARBA" id="ARBA00004167"/>
    </source>
</evidence>
<dbReference type="AlphaFoldDB" id="A0A9P9J8M6"/>
<feature type="compositionally biased region" description="Polar residues" evidence="5">
    <location>
        <begin position="363"/>
        <end position="374"/>
    </location>
</feature>
<evidence type="ECO:0000256" key="7">
    <source>
        <dbReference type="SAM" id="SignalP"/>
    </source>
</evidence>
<keyword evidence="4 6" id="KW-0472">Membrane</keyword>
<evidence type="ECO:0000256" key="6">
    <source>
        <dbReference type="SAM" id="Phobius"/>
    </source>
</evidence>
<dbReference type="OrthoDB" id="5103320at2759"/>
<keyword evidence="7" id="KW-0732">Signal</keyword>
<comment type="subcellular location">
    <subcellularLocation>
        <location evidence="1">Membrane</location>
        <topology evidence="1">Single-pass membrane protein</topology>
    </subcellularLocation>
</comment>
<evidence type="ECO:0000256" key="3">
    <source>
        <dbReference type="ARBA" id="ARBA00022989"/>
    </source>
</evidence>
<feature type="chain" id="PRO_5040352525" description="Mid2 domain-containing protein" evidence="7">
    <location>
        <begin position="18"/>
        <end position="501"/>
    </location>
</feature>